<dbReference type="EnsemblProtists" id="HpaT807867">
    <property type="protein sequence ID" value="HpaP807867"/>
    <property type="gene ID" value="HpaG807867"/>
</dbReference>
<dbReference type="OMA" id="GWMYWAR"/>
<evidence type="ECO:0000313" key="1">
    <source>
        <dbReference type="EnsemblProtists" id="HpaP807867"/>
    </source>
</evidence>
<organism evidence="1 2">
    <name type="scientific">Hyaloperonospora arabidopsidis (strain Emoy2)</name>
    <name type="common">Downy mildew agent</name>
    <name type="synonym">Peronospora arabidopsidis</name>
    <dbReference type="NCBI Taxonomy" id="559515"/>
    <lineage>
        <taxon>Eukaryota</taxon>
        <taxon>Sar</taxon>
        <taxon>Stramenopiles</taxon>
        <taxon>Oomycota</taxon>
        <taxon>Peronosporomycetes</taxon>
        <taxon>Peronosporales</taxon>
        <taxon>Peronosporaceae</taxon>
        <taxon>Hyaloperonospora</taxon>
    </lineage>
</organism>
<evidence type="ECO:0008006" key="3">
    <source>
        <dbReference type="Google" id="ProtNLM"/>
    </source>
</evidence>
<proteinExistence type="predicted"/>
<accession>M4BN80</accession>
<dbReference type="AlphaFoldDB" id="M4BN80"/>
<dbReference type="Proteomes" id="UP000011713">
    <property type="component" value="Unassembled WGS sequence"/>
</dbReference>
<sequence length="267" mass="30621">MDSNCSTRSSTFSHRFSVSRSSKNLRLRRSRSTFVNHLSTPRGPRDLHVRSGTFCSSSLRQARDSYSNSSSSTVSSPLPQDIHIQSWMYWARQGDCHAAAEGKTERYTKVYAVLRNEFLLLYRHDYCPSKDLRPQPLVQIAVASSSCSEDGILHVEDPFGQDMELHLYERRDFEICRRWSDALEQAAELTHSYFSTFDVNVDDLSRGSVYRGTLHDIRVGRESSLRTSVTQMSKLGNWSSLRRFIPDRISRYSTKRSASSILKDTEV</sequence>
<dbReference type="HOGENOM" id="CLU_091177_0_0_1"/>
<dbReference type="eggNOG" id="ENOG502S302">
    <property type="taxonomic scope" value="Eukaryota"/>
</dbReference>
<dbReference type="InParanoid" id="M4BN80"/>
<dbReference type="EMBL" id="JH598448">
    <property type="status" value="NOT_ANNOTATED_CDS"/>
    <property type="molecule type" value="Genomic_DNA"/>
</dbReference>
<evidence type="ECO:0000313" key="2">
    <source>
        <dbReference type="Proteomes" id="UP000011713"/>
    </source>
</evidence>
<reference evidence="2" key="1">
    <citation type="journal article" date="2010" name="Science">
        <title>Signatures of adaptation to obligate biotrophy in the Hyaloperonospora arabidopsidis genome.</title>
        <authorList>
            <person name="Baxter L."/>
            <person name="Tripathy S."/>
            <person name="Ishaque N."/>
            <person name="Boot N."/>
            <person name="Cabral A."/>
            <person name="Kemen E."/>
            <person name="Thines M."/>
            <person name="Ah-Fong A."/>
            <person name="Anderson R."/>
            <person name="Badejoko W."/>
            <person name="Bittner-Eddy P."/>
            <person name="Boore J.L."/>
            <person name="Chibucos M.C."/>
            <person name="Coates M."/>
            <person name="Dehal P."/>
            <person name="Delehaunty K."/>
            <person name="Dong S."/>
            <person name="Downton P."/>
            <person name="Dumas B."/>
            <person name="Fabro G."/>
            <person name="Fronick C."/>
            <person name="Fuerstenberg S.I."/>
            <person name="Fulton L."/>
            <person name="Gaulin E."/>
            <person name="Govers F."/>
            <person name="Hughes L."/>
            <person name="Humphray S."/>
            <person name="Jiang R.H."/>
            <person name="Judelson H."/>
            <person name="Kamoun S."/>
            <person name="Kyung K."/>
            <person name="Meijer H."/>
            <person name="Minx P."/>
            <person name="Morris P."/>
            <person name="Nelson J."/>
            <person name="Phuntumart V."/>
            <person name="Qutob D."/>
            <person name="Rehmany A."/>
            <person name="Rougon-Cardoso A."/>
            <person name="Ryden P."/>
            <person name="Torto-Alalibo T."/>
            <person name="Studholme D."/>
            <person name="Wang Y."/>
            <person name="Win J."/>
            <person name="Wood J."/>
            <person name="Clifton S.W."/>
            <person name="Rogers J."/>
            <person name="Van den Ackerveken G."/>
            <person name="Jones J.D."/>
            <person name="McDowell J.M."/>
            <person name="Beynon J."/>
            <person name="Tyler B.M."/>
        </authorList>
    </citation>
    <scope>NUCLEOTIDE SEQUENCE [LARGE SCALE GENOMIC DNA]</scope>
    <source>
        <strain evidence="2">Emoy2</strain>
    </source>
</reference>
<reference evidence="1" key="2">
    <citation type="submission" date="2015-06" db="UniProtKB">
        <authorList>
            <consortium name="EnsemblProtists"/>
        </authorList>
    </citation>
    <scope>IDENTIFICATION</scope>
    <source>
        <strain evidence="1">Emoy2</strain>
    </source>
</reference>
<dbReference type="VEuPathDB" id="FungiDB:HpaG807867"/>
<name>M4BN80_HYAAE</name>
<protein>
    <recommendedName>
        <fullName evidence="3">PH domain-containing protein</fullName>
    </recommendedName>
</protein>
<keyword evidence="2" id="KW-1185">Reference proteome</keyword>